<accession>A0A212R3L4</accession>
<evidence type="ECO:0000313" key="5">
    <source>
        <dbReference type="EMBL" id="SNB66587.1"/>
    </source>
</evidence>
<evidence type="ECO:0000256" key="2">
    <source>
        <dbReference type="ARBA" id="ARBA00022741"/>
    </source>
</evidence>
<protein>
    <submittedName>
        <fullName evidence="5">Peptide/nickel transport system ATP-binding protein</fullName>
    </submittedName>
</protein>
<dbReference type="AlphaFoldDB" id="A0A212R3L4"/>
<dbReference type="Pfam" id="PF00005">
    <property type="entry name" value="ABC_tran"/>
    <property type="match status" value="1"/>
</dbReference>
<gene>
    <name evidence="5" type="ORF">SAMN07250955_105142</name>
</gene>
<dbReference type="Proteomes" id="UP000197065">
    <property type="component" value="Unassembled WGS sequence"/>
</dbReference>
<dbReference type="GO" id="GO:0005524">
    <property type="term" value="F:ATP binding"/>
    <property type="evidence" value="ECO:0007669"/>
    <property type="project" value="UniProtKB-KW"/>
</dbReference>
<organism evidence="5 6">
    <name type="scientific">Arboricoccus pini</name>
    <dbReference type="NCBI Taxonomy" id="1963835"/>
    <lineage>
        <taxon>Bacteria</taxon>
        <taxon>Pseudomonadati</taxon>
        <taxon>Pseudomonadota</taxon>
        <taxon>Alphaproteobacteria</taxon>
        <taxon>Geminicoccales</taxon>
        <taxon>Geminicoccaceae</taxon>
        <taxon>Arboricoccus</taxon>
    </lineage>
</organism>
<dbReference type="EMBL" id="FYEH01000005">
    <property type="protein sequence ID" value="SNB66587.1"/>
    <property type="molecule type" value="Genomic_DNA"/>
</dbReference>
<evidence type="ECO:0000256" key="3">
    <source>
        <dbReference type="ARBA" id="ARBA00022840"/>
    </source>
</evidence>
<feature type="domain" description="ABC transporter" evidence="4">
    <location>
        <begin position="29"/>
        <end position="225"/>
    </location>
</feature>
<name>A0A212R3L4_9PROT</name>
<dbReference type="InterPro" id="IPR050319">
    <property type="entry name" value="ABC_transp_ATP-bind"/>
</dbReference>
<dbReference type="InterPro" id="IPR027417">
    <property type="entry name" value="P-loop_NTPase"/>
</dbReference>
<dbReference type="InterPro" id="IPR003439">
    <property type="entry name" value="ABC_transporter-like_ATP-bd"/>
</dbReference>
<dbReference type="PANTHER" id="PTHR43776:SF8">
    <property type="entry name" value="ABC TRANSPORTER, ATP-BINDING PROTEIN"/>
    <property type="match status" value="1"/>
</dbReference>
<dbReference type="PROSITE" id="PS50893">
    <property type="entry name" value="ABC_TRANSPORTER_2"/>
    <property type="match status" value="1"/>
</dbReference>
<dbReference type="OrthoDB" id="9810134at2"/>
<proteinExistence type="predicted"/>
<sequence>MAHRIMALRHGRLVEDAPTRTIPAAPPVLEAKAISAFFSQHRVLDRVSLSMPRGRSVAVVGESGSGKSTLARVIAGLKPFSAGVLIFDGCLCLLPEGARPQTACSACRCSIKPSIPRSIPGKRCKSSCAGRWPSTRACGAPARASASILDGAGRAAPTLVQYRPAEISGGQKQRVAIAGTLAARPEVLTFDEVVSALDQLIQESIPQDAKLSASRDARGLSLHRA</sequence>
<dbReference type="PROSITE" id="PS00211">
    <property type="entry name" value="ABC_TRANSPORTER_1"/>
    <property type="match status" value="1"/>
</dbReference>
<evidence type="ECO:0000313" key="6">
    <source>
        <dbReference type="Proteomes" id="UP000197065"/>
    </source>
</evidence>
<dbReference type="PANTHER" id="PTHR43776">
    <property type="entry name" value="TRANSPORT ATP-BINDING PROTEIN"/>
    <property type="match status" value="1"/>
</dbReference>
<reference evidence="5 6" key="1">
    <citation type="submission" date="2017-06" db="EMBL/GenBank/DDBJ databases">
        <authorList>
            <person name="Kim H.J."/>
            <person name="Triplett B.A."/>
        </authorList>
    </citation>
    <scope>NUCLEOTIDE SEQUENCE [LARGE SCALE GENOMIC DNA]</scope>
    <source>
        <strain evidence="5 6">B29T1</strain>
    </source>
</reference>
<keyword evidence="3 5" id="KW-0067">ATP-binding</keyword>
<dbReference type="Gene3D" id="3.40.50.300">
    <property type="entry name" value="P-loop containing nucleotide triphosphate hydrolases"/>
    <property type="match status" value="1"/>
</dbReference>
<keyword evidence="2" id="KW-0547">Nucleotide-binding</keyword>
<keyword evidence="1" id="KW-0813">Transport</keyword>
<dbReference type="GO" id="GO:0016887">
    <property type="term" value="F:ATP hydrolysis activity"/>
    <property type="evidence" value="ECO:0007669"/>
    <property type="project" value="InterPro"/>
</dbReference>
<keyword evidence="6" id="KW-1185">Reference proteome</keyword>
<evidence type="ECO:0000256" key="1">
    <source>
        <dbReference type="ARBA" id="ARBA00022448"/>
    </source>
</evidence>
<evidence type="ECO:0000259" key="4">
    <source>
        <dbReference type="PROSITE" id="PS50893"/>
    </source>
</evidence>
<dbReference type="SUPFAM" id="SSF52540">
    <property type="entry name" value="P-loop containing nucleoside triphosphate hydrolases"/>
    <property type="match status" value="1"/>
</dbReference>
<dbReference type="InterPro" id="IPR017871">
    <property type="entry name" value="ABC_transporter-like_CS"/>
</dbReference>